<dbReference type="KEGG" id="vei:Veis_3386"/>
<sequence length="128" mass="13980">MLPVLLDFYSRVLQLRAGARPAFSFPGYWLYAGDQALVHLVGNAPGGEPATTDFLPTGKFDHVSLRTHGLKSTREHLQAQGIDWQEAQVPGIALHQIFLRDPVGLKIELTFDAAELALAGPSTRPTAY</sequence>
<reference evidence="2" key="1">
    <citation type="submission" date="2006-12" db="EMBL/GenBank/DDBJ databases">
        <title>Complete sequence of chromosome 1 of Verminephrobacter eiseniae EF01-2.</title>
        <authorList>
            <person name="Copeland A."/>
            <person name="Lucas S."/>
            <person name="Lapidus A."/>
            <person name="Barry K."/>
            <person name="Detter J.C."/>
            <person name="Glavina del Rio T."/>
            <person name="Dalin E."/>
            <person name="Tice H."/>
            <person name="Pitluck S."/>
            <person name="Chertkov O."/>
            <person name="Brettin T."/>
            <person name="Bruce D."/>
            <person name="Han C."/>
            <person name="Tapia R."/>
            <person name="Gilna P."/>
            <person name="Schmutz J."/>
            <person name="Larimer F."/>
            <person name="Land M."/>
            <person name="Hauser L."/>
            <person name="Kyrpides N."/>
            <person name="Kim E."/>
            <person name="Stahl D."/>
            <person name="Richardson P."/>
        </authorList>
    </citation>
    <scope>NUCLEOTIDE SEQUENCE [LARGE SCALE GENOMIC DNA]</scope>
    <source>
        <strain evidence="2">EF01-2</strain>
    </source>
</reference>
<gene>
    <name evidence="1" type="ordered locus">Veis_3386</name>
</gene>
<proteinExistence type="predicted"/>
<dbReference type="SUPFAM" id="SSF54593">
    <property type="entry name" value="Glyoxalase/Bleomycin resistance protein/Dihydroxybiphenyl dioxygenase"/>
    <property type="match status" value="1"/>
</dbReference>
<keyword evidence="1" id="KW-0560">Oxidoreductase</keyword>
<dbReference type="STRING" id="391735.Veis_3386"/>
<dbReference type="Proteomes" id="UP000000374">
    <property type="component" value="Chromosome"/>
</dbReference>
<dbReference type="PANTHER" id="PTHR46142:SF3">
    <property type="entry name" value="F18B13.24 PROTEIN"/>
    <property type="match status" value="1"/>
</dbReference>
<protein>
    <submittedName>
        <fullName evidence="1">Glyoxalase/bleomycin resistance protein/dioxygenase</fullName>
    </submittedName>
</protein>
<dbReference type="eggNOG" id="COG0346">
    <property type="taxonomic scope" value="Bacteria"/>
</dbReference>
<dbReference type="EMBL" id="CP000542">
    <property type="protein sequence ID" value="ABM59108.1"/>
    <property type="molecule type" value="Genomic_DNA"/>
</dbReference>
<accession>A1WNA1</accession>
<organism evidence="1 2">
    <name type="scientific">Verminephrobacter eiseniae (strain EF01-2)</name>
    <dbReference type="NCBI Taxonomy" id="391735"/>
    <lineage>
        <taxon>Bacteria</taxon>
        <taxon>Pseudomonadati</taxon>
        <taxon>Pseudomonadota</taxon>
        <taxon>Betaproteobacteria</taxon>
        <taxon>Burkholderiales</taxon>
        <taxon>Comamonadaceae</taxon>
        <taxon>Verminephrobacter</taxon>
    </lineage>
</organism>
<evidence type="ECO:0000313" key="1">
    <source>
        <dbReference type="EMBL" id="ABM59108.1"/>
    </source>
</evidence>
<dbReference type="PANTHER" id="PTHR46142">
    <property type="match status" value="1"/>
</dbReference>
<keyword evidence="1" id="KW-0223">Dioxygenase</keyword>
<evidence type="ECO:0000313" key="2">
    <source>
        <dbReference type="Proteomes" id="UP000000374"/>
    </source>
</evidence>
<dbReference type="Gene3D" id="3.10.180.10">
    <property type="entry name" value="2,3-Dihydroxybiphenyl 1,2-Dioxygenase, domain 1"/>
    <property type="match status" value="1"/>
</dbReference>
<dbReference type="AlphaFoldDB" id="A1WNA1"/>
<dbReference type="GO" id="GO:0051213">
    <property type="term" value="F:dioxygenase activity"/>
    <property type="evidence" value="ECO:0007669"/>
    <property type="project" value="UniProtKB-KW"/>
</dbReference>
<keyword evidence="2" id="KW-1185">Reference proteome</keyword>
<dbReference type="InterPro" id="IPR029068">
    <property type="entry name" value="Glyas_Bleomycin-R_OHBP_Dase"/>
</dbReference>
<dbReference type="HOGENOM" id="CLU_046006_12_4_4"/>
<name>A1WNA1_VEREI</name>